<dbReference type="Proteomes" id="UP000490800">
    <property type="component" value="Unassembled WGS sequence"/>
</dbReference>
<protein>
    <submittedName>
        <fullName evidence="1">Uncharacterized protein</fullName>
    </submittedName>
</protein>
<gene>
    <name evidence="1" type="ORF">EDM21_24160</name>
</gene>
<evidence type="ECO:0000313" key="1">
    <source>
        <dbReference type="EMBL" id="MVP02565.1"/>
    </source>
</evidence>
<accession>A0A7X3FMW7</accession>
<name>A0A7X3FMW7_9BACL</name>
<comment type="caution">
    <text evidence="1">The sequence shown here is derived from an EMBL/GenBank/DDBJ whole genome shotgun (WGS) entry which is preliminary data.</text>
</comment>
<dbReference type="AlphaFoldDB" id="A0A7X3FMW7"/>
<dbReference type="EMBL" id="RHLK01000029">
    <property type="protein sequence ID" value="MVP02565.1"/>
    <property type="molecule type" value="Genomic_DNA"/>
</dbReference>
<sequence length="106" mass="12490">MLNNKQEEPYNEIMVRLEEIILEVSIILLTKKDLTEEVMQRVYSILEEIQSILKDENTIPKSLTSMLFTFYKRAEAEMSYRKPINSSQSNFIGHLQIYIGRIFGEN</sequence>
<evidence type="ECO:0000313" key="2">
    <source>
        <dbReference type="Proteomes" id="UP000490800"/>
    </source>
</evidence>
<reference evidence="1 2" key="1">
    <citation type="journal article" date="2019" name="Microorganisms">
        <title>Paenibacillus lutrae sp. nov., A Chitinolytic Species Isolated from A River Otter in Castril Natural Park, Granada, Spain.</title>
        <authorList>
            <person name="Rodriguez M."/>
            <person name="Reina J.C."/>
            <person name="Bejar V."/>
            <person name="Llamas I."/>
        </authorList>
    </citation>
    <scope>NUCLEOTIDE SEQUENCE [LARGE SCALE GENOMIC DNA]</scope>
    <source>
        <strain evidence="1 2">N10</strain>
    </source>
</reference>
<organism evidence="1 2">
    <name type="scientific">Paenibacillus lutrae</name>
    <dbReference type="NCBI Taxonomy" id="2078573"/>
    <lineage>
        <taxon>Bacteria</taxon>
        <taxon>Bacillati</taxon>
        <taxon>Bacillota</taxon>
        <taxon>Bacilli</taxon>
        <taxon>Bacillales</taxon>
        <taxon>Paenibacillaceae</taxon>
        <taxon>Paenibacillus</taxon>
    </lineage>
</organism>
<proteinExistence type="predicted"/>
<dbReference type="OrthoDB" id="2622156at2"/>
<keyword evidence="2" id="KW-1185">Reference proteome</keyword>
<dbReference type="RefSeq" id="WP_157338910.1">
    <property type="nucleotide sequence ID" value="NZ_RHLK01000029.1"/>
</dbReference>